<keyword evidence="1" id="KW-1133">Transmembrane helix</keyword>
<feature type="transmembrane region" description="Helical" evidence="1">
    <location>
        <begin position="91"/>
        <end position="113"/>
    </location>
</feature>
<accession>A0ABT9BD67</accession>
<dbReference type="Proteomes" id="UP001176429">
    <property type="component" value="Unassembled WGS sequence"/>
</dbReference>
<comment type="caution">
    <text evidence="2">The sequence shown here is derived from an EMBL/GenBank/DDBJ whole genome shotgun (WGS) entry which is preliminary data.</text>
</comment>
<evidence type="ECO:0000313" key="2">
    <source>
        <dbReference type="EMBL" id="MDO7875725.1"/>
    </source>
</evidence>
<gene>
    <name evidence="2" type="ORF">Q5H93_13355</name>
</gene>
<protein>
    <submittedName>
        <fullName evidence="2">Uncharacterized protein</fullName>
    </submittedName>
</protein>
<keyword evidence="1" id="KW-0472">Membrane</keyword>
<keyword evidence="3" id="KW-1185">Reference proteome</keyword>
<proteinExistence type="predicted"/>
<dbReference type="EMBL" id="JAUQSY010000008">
    <property type="protein sequence ID" value="MDO7875725.1"/>
    <property type="molecule type" value="Genomic_DNA"/>
</dbReference>
<evidence type="ECO:0000313" key="3">
    <source>
        <dbReference type="Proteomes" id="UP001176429"/>
    </source>
</evidence>
<name>A0ABT9BD67_9BACT</name>
<feature type="transmembrane region" description="Helical" evidence="1">
    <location>
        <begin position="119"/>
        <end position="138"/>
    </location>
</feature>
<keyword evidence="1" id="KW-0812">Transmembrane</keyword>
<reference evidence="2" key="1">
    <citation type="submission" date="2023-07" db="EMBL/GenBank/DDBJ databases">
        <authorList>
            <person name="Kim M.K."/>
        </authorList>
    </citation>
    <scope>NUCLEOTIDE SEQUENCE</scope>
    <source>
        <strain evidence="2">ASUV-10-1</strain>
    </source>
</reference>
<organism evidence="2 3">
    <name type="scientific">Hymenobacter aranciens</name>
    <dbReference type="NCBI Taxonomy" id="3063996"/>
    <lineage>
        <taxon>Bacteria</taxon>
        <taxon>Pseudomonadati</taxon>
        <taxon>Bacteroidota</taxon>
        <taxon>Cytophagia</taxon>
        <taxon>Cytophagales</taxon>
        <taxon>Hymenobacteraceae</taxon>
        <taxon>Hymenobacter</taxon>
    </lineage>
</organism>
<dbReference type="RefSeq" id="WP_305007044.1">
    <property type="nucleotide sequence ID" value="NZ_JAUQSY010000008.1"/>
</dbReference>
<evidence type="ECO:0000256" key="1">
    <source>
        <dbReference type="SAM" id="Phobius"/>
    </source>
</evidence>
<sequence>MWLLPWLTEQYVSPLPPAELLLRLQQHAAKRQALEARPVTFFLGTIGEASFKLRRNSWFNTSPLLIGRVSSDPATAGSVLWLRYRAHSVQLVLELGRLLFTLWLMIVTVRSIGASTNPVVWLFMSGFILFLVLPQLLFRREVRKYRAFLTTMLHLVPAN</sequence>